<dbReference type="Gene3D" id="1.50.10.150">
    <property type="entry name" value="Voltage-dependent anion channel"/>
    <property type="match status" value="1"/>
</dbReference>
<dbReference type="InterPro" id="IPR004695">
    <property type="entry name" value="SLAC1/Mae1/Ssu1/TehA"/>
</dbReference>
<dbReference type="Proteomes" id="UP000799767">
    <property type="component" value="Unassembled WGS sequence"/>
</dbReference>
<dbReference type="InterPro" id="IPR051629">
    <property type="entry name" value="Sulfite_efflux_TDT"/>
</dbReference>
<feature type="transmembrane region" description="Helical" evidence="8">
    <location>
        <begin position="270"/>
        <end position="292"/>
    </location>
</feature>
<dbReference type="PANTHER" id="PTHR31686">
    <property type="match status" value="1"/>
</dbReference>
<evidence type="ECO:0000256" key="6">
    <source>
        <dbReference type="ARBA" id="ARBA00022989"/>
    </source>
</evidence>
<comment type="subcellular location">
    <subcellularLocation>
        <location evidence="1">Cell membrane</location>
        <topology evidence="1">Multi-pass membrane protein</topology>
    </subcellularLocation>
</comment>
<evidence type="ECO:0000256" key="7">
    <source>
        <dbReference type="ARBA" id="ARBA00023136"/>
    </source>
</evidence>
<evidence type="ECO:0000256" key="4">
    <source>
        <dbReference type="ARBA" id="ARBA00022475"/>
    </source>
</evidence>
<keyword evidence="6 8" id="KW-1133">Transmembrane helix</keyword>
<name>A0A6A6PLF0_9PEZI</name>
<gene>
    <name evidence="9" type="ORF">BDY17DRAFT_254656</name>
</gene>
<feature type="transmembrane region" description="Helical" evidence="8">
    <location>
        <begin position="204"/>
        <end position="231"/>
    </location>
</feature>
<comment type="similarity">
    <text evidence="2">Belongs to the tellurite-resistance/dicarboxylate transporter (TDT) family.</text>
</comment>
<dbReference type="GeneID" id="54472454"/>
<protein>
    <submittedName>
        <fullName evidence="9">Voltage-dependent anion channel-domain-containing protein</fullName>
    </submittedName>
</protein>
<dbReference type="RefSeq" id="XP_033587429.1">
    <property type="nucleotide sequence ID" value="XM_033731452.1"/>
</dbReference>
<dbReference type="PANTHER" id="PTHR31686:SF3">
    <property type="entry name" value="ACID TRANSPORT PROTEIN, PUTATIVE (AFU_ORTHOLOGUE AFUA_4G09410)-RELATED"/>
    <property type="match status" value="1"/>
</dbReference>
<keyword evidence="10" id="KW-1185">Reference proteome</keyword>
<feature type="transmembrane region" description="Helical" evidence="8">
    <location>
        <begin position="243"/>
        <end position="264"/>
    </location>
</feature>
<evidence type="ECO:0000313" key="9">
    <source>
        <dbReference type="EMBL" id="KAF2480859.1"/>
    </source>
</evidence>
<accession>A0A6A6PLF0</accession>
<organism evidence="9 10">
    <name type="scientific">Neohortaea acidophila</name>
    <dbReference type="NCBI Taxonomy" id="245834"/>
    <lineage>
        <taxon>Eukaryota</taxon>
        <taxon>Fungi</taxon>
        <taxon>Dikarya</taxon>
        <taxon>Ascomycota</taxon>
        <taxon>Pezizomycotina</taxon>
        <taxon>Dothideomycetes</taxon>
        <taxon>Dothideomycetidae</taxon>
        <taxon>Mycosphaerellales</taxon>
        <taxon>Teratosphaeriaceae</taxon>
        <taxon>Neohortaea</taxon>
    </lineage>
</organism>
<evidence type="ECO:0000256" key="1">
    <source>
        <dbReference type="ARBA" id="ARBA00004651"/>
    </source>
</evidence>
<evidence type="ECO:0000256" key="3">
    <source>
        <dbReference type="ARBA" id="ARBA00022448"/>
    </source>
</evidence>
<evidence type="ECO:0000313" key="10">
    <source>
        <dbReference type="Proteomes" id="UP000799767"/>
    </source>
</evidence>
<evidence type="ECO:0000256" key="2">
    <source>
        <dbReference type="ARBA" id="ARBA00008566"/>
    </source>
</evidence>
<dbReference type="InterPro" id="IPR038665">
    <property type="entry name" value="Voltage-dep_anion_channel_sf"/>
</dbReference>
<feature type="transmembrane region" description="Helical" evidence="8">
    <location>
        <begin position="125"/>
        <end position="153"/>
    </location>
</feature>
<keyword evidence="7 8" id="KW-0472">Membrane</keyword>
<keyword evidence="5 8" id="KW-0812">Transmembrane</keyword>
<evidence type="ECO:0000256" key="8">
    <source>
        <dbReference type="SAM" id="Phobius"/>
    </source>
</evidence>
<sequence length="321" mass="36041">MANEQHRFTWCMNSGALAILLHQTPLRFKGIDILADILFCIALVTYVVFSILFIARFVWFRKAAYLEITWNACLLFWAFTILIRRHEPSNANLPFSIIIPAVSVSTVGLTGAVISTYAVGLSARLAIPVMIVSFQWTGVGILFGILLTSYLFWSLLTKGWPAPDQTATLFILVGPMGMYMPSTYGRFGEYNTGTFLTAESAKALAPACLLLAFLMNGLGIIWLILGILGMLERAVKRELRWTPAWNGIIFPNSTLTTSFLLFAIDLDSPAYRVITVIMIIALVIVYLVNLVYTVLRVSQGKLLIVREDWRVRKLMEEQKEE</sequence>
<dbReference type="GO" id="GO:0000319">
    <property type="term" value="F:sulfite transmembrane transporter activity"/>
    <property type="evidence" value="ECO:0007669"/>
    <property type="project" value="TreeGrafter"/>
</dbReference>
<feature type="transmembrane region" description="Helical" evidence="8">
    <location>
        <begin position="95"/>
        <end position="119"/>
    </location>
</feature>
<reference evidence="9" key="1">
    <citation type="journal article" date="2020" name="Stud. Mycol.">
        <title>101 Dothideomycetes genomes: a test case for predicting lifestyles and emergence of pathogens.</title>
        <authorList>
            <person name="Haridas S."/>
            <person name="Albert R."/>
            <person name="Binder M."/>
            <person name="Bloem J."/>
            <person name="Labutti K."/>
            <person name="Salamov A."/>
            <person name="Andreopoulos B."/>
            <person name="Baker S."/>
            <person name="Barry K."/>
            <person name="Bills G."/>
            <person name="Bluhm B."/>
            <person name="Cannon C."/>
            <person name="Castanera R."/>
            <person name="Culley D."/>
            <person name="Daum C."/>
            <person name="Ezra D."/>
            <person name="Gonzalez J."/>
            <person name="Henrissat B."/>
            <person name="Kuo A."/>
            <person name="Liang C."/>
            <person name="Lipzen A."/>
            <person name="Lutzoni F."/>
            <person name="Magnuson J."/>
            <person name="Mondo S."/>
            <person name="Nolan M."/>
            <person name="Ohm R."/>
            <person name="Pangilinan J."/>
            <person name="Park H.-J."/>
            <person name="Ramirez L."/>
            <person name="Alfaro M."/>
            <person name="Sun H."/>
            <person name="Tritt A."/>
            <person name="Yoshinaga Y."/>
            <person name="Zwiers L.-H."/>
            <person name="Turgeon B."/>
            <person name="Goodwin S."/>
            <person name="Spatafora J."/>
            <person name="Crous P."/>
            <person name="Grigoriev I."/>
        </authorList>
    </citation>
    <scope>NUCLEOTIDE SEQUENCE</scope>
    <source>
        <strain evidence="9">CBS 113389</strain>
    </source>
</reference>
<feature type="transmembrane region" description="Helical" evidence="8">
    <location>
        <begin position="165"/>
        <end position="184"/>
    </location>
</feature>
<proteinExistence type="inferred from homology"/>
<dbReference type="AlphaFoldDB" id="A0A6A6PLF0"/>
<feature type="transmembrane region" description="Helical" evidence="8">
    <location>
        <begin position="33"/>
        <end position="58"/>
    </location>
</feature>
<dbReference type="Pfam" id="PF03595">
    <property type="entry name" value="SLAC1"/>
    <property type="match status" value="1"/>
</dbReference>
<keyword evidence="4" id="KW-1003">Cell membrane</keyword>
<feature type="transmembrane region" description="Helical" evidence="8">
    <location>
        <begin position="64"/>
        <end position="83"/>
    </location>
</feature>
<dbReference type="GO" id="GO:0005886">
    <property type="term" value="C:plasma membrane"/>
    <property type="evidence" value="ECO:0007669"/>
    <property type="project" value="UniProtKB-SubCell"/>
</dbReference>
<dbReference type="OrthoDB" id="2901184at2759"/>
<keyword evidence="3" id="KW-0813">Transport</keyword>
<evidence type="ECO:0000256" key="5">
    <source>
        <dbReference type="ARBA" id="ARBA00022692"/>
    </source>
</evidence>
<dbReference type="EMBL" id="MU001639">
    <property type="protein sequence ID" value="KAF2480859.1"/>
    <property type="molecule type" value="Genomic_DNA"/>
</dbReference>